<evidence type="ECO:0000256" key="1">
    <source>
        <dbReference type="ARBA" id="ARBA00005952"/>
    </source>
</evidence>
<comment type="caution">
    <text evidence="9">The sequence shown here is derived from an EMBL/GenBank/DDBJ whole genome shotgun (WGS) entry which is preliminary data.</text>
</comment>
<dbReference type="InterPro" id="IPR011605">
    <property type="entry name" value="NusB_fam"/>
</dbReference>
<protein>
    <recommendedName>
        <fullName evidence="6">Transcription antitermination protein NusB</fullName>
    </recommendedName>
    <alternativeName>
        <fullName evidence="6">Antitermination factor NusB</fullName>
    </alternativeName>
</protein>
<name>A0A840FWC7_RHOTE</name>
<keyword evidence="5 6" id="KW-0804">Transcription</keyword>
<proteinExistence type="inferred from homology"/>
<dbReference type="SUPFAM" id="SSF48013">
    <property type="entry name" value="NusB-like"/>
    <property type="match status" value="1"/>
</dbReference>
<dbReference type="InterPro" id="IPR035926">
    <property type="entry name" value="NusB-like_sf"/>
</dbReference>
<dbReference type="RefSeq" id="WP_153114947.1">
    <property type="nucleotide sequence ID" value="NZ_JACIGE010000001.1"/>
</dbReference>
<dbReference type="GO" id="GO:0006353">
    <property type="term" value="P:DNA-templated transcription termination"/>
    <property type="evidence" value="ECO:0007669"/>
    <property type="project" value="UniProtKB-UniRule"/>
</dbReference>
<dbReference type="GO" id="GO:0031564">
    <property type="term" value="P:transcription antitermination"/>
    <property type="evidence" value="ECO:0007669"/>
    <property type="project" value="UniProtKB-KW"/>
</dbReference>
<dbReference type="Gene3D" id="1.10.940.10">
    <property type="entry name" value="NusB-like"/>
    <property type="match status" value="1"/>
</dbReference>
<feature type="domain" description="NusB/RsmB/TIM44" evidence="8">
    <location>
        <begin position="34"/>
        <end position="158"/>
    </location>
</feature>
<evidence type="ECO:0000256" key="5">
    <source>
        <dbReference type="ARBA" id="ARBA00023163"/>
    </source>
</evidence>
<dbReference type="EMBL" id="JACIGE010000001">
    <property type="protein sequence ID" value="MBB4246064.1"/>
    <property type="molecule type" value="Genomic_DNA"/>
</dbReference>
<evidence type="ECO:0000256" key="4">
    <source>
        <dbReference type="ARBA" id="ARBA00023015"/>
    </source>
</evidence>
<feature type="compositionally biased region" description="Basic and acidic residues" evidence="7">
    <location>
        <begin position="1"/>
        <end position="17"/>
    </location>
</feature>
<dbReference type="AlphaFoldDB" id="A0A840FWC7"/>
<dbReference type="Proteomes" id="UP000587070">
    <property type="component" value="Unassembled WGS sequence"/>
</dbReference>
<sequence length="173" mass="18720">MSTEKEQSTDKAGDRKTGAGRGKPAARSGKSPRRRAREFALQGLYQWRVGGADAAAIEAHVHNGEGFDKADGDFYRALLRGVLAGHEALQAEIAPFLDRPFGELSPIESCVLLAAAFELGNYRETPYRVIINESIELAKSFGGADGHKFVNGVLDKLAAQLRPEEVAARRAAR</sequence>
<evidence type="ECO:0000313" key="10">
    <source>
        <dbReference type="Proteomes" id="UP000587070"/>
    </source>
</evidence>
<keyword evidence="10" id="KW-1185">Reference proteome</keyword>
<evidence type="ECO:0000313" key="9">
    <source>
        <dbReference type="EMBL" id="MBB4246064.1"/>
    </source>
</evidence>
<dbReference type="PANTHER" id="PTHR11078">
    <property type="entry name" value="N UTILIZATION SUBSTANCE PROTEIN B-RELATED"/>
    <property type="match status" value="1"/>
</dbReference>
<dbReference type="Pfam" id="PF01029">
    <property type="entry name" value="NusB"/>
    <property type="match status" value="1"/>
</dbReference>
<feature type="region of interest" description="Disordered" evidence="7">
    <location>
        <begin position="1"/>
        <end position="35"/>
    </location>
</feature>
<evidence type="ECO:0000256" key="3">
    <source>
        <dbReference type="ARBA" id="ARBA00022884"/>
    </source>
</evidence>
<comment type="function">
    <text evidence="6">Involved in transcription antitermination. Required for transcription of ribosomal RNA (rRNA) genes. Binds specifically to the boxA antiterminator sequence of the ribosomal RNA (rrn) operons.</text>
</comment>
<dbReference type="NCBIfam" id="TIGR01951">
    <property type="entry name" value="nusB"/>
    <property type="match status" value="1"/>
</dbReference>
<dbReference type="PANTHER" id="PTHR11078:SF3">
    <property type="entry name" value="ANTITERMINATION NUSB DOMAIN-CONTAINING PROTEIN"/>
    <property type="match status" value="1"/>
</dbReference>
<comment type="similarity">
    <text evidence="1 6">Belongs to the NusB family.</text>
</comment>
<dbReference type="GO" id="GO:0005829">
    <property type="term" value="C:cytosol"/>
    <property type="evidence" value="ECO:0007669"/>
    <property type="project" value="TreeGrafter"/>
</dbReference>
<dbReference type="InterPro" id="IPR006027">
    <property type="entry name" value="NusB_RsmB_TIM44"/>
</dbReference>
<keyword evidence="4 6" id="KW-0805">Transcription regulation</keyword>
<evidence type="ECO:0000256" key="7">
    <source>
        <dbReference type="SAM" id="MobiDB-lite"/>
    </source>
</evidence>
<accession>A0A840FWC7</accession>
<keyword evidence="3 6" id="KW-0694">RNA-binding</keyword>
<reference evidence="9 10" key="1">
    <citation type="submission" date="2020-08" db="EMBL/GenBank/DDBJ databases">
        <title>Genome sequencing of Purple Non-Sulfur Bacteria from various extreme environments.</title>
        <authorList>
            <person name="Mayer M."/>
        </authorList>
    </citation>
    <scope>NUCLEOTIDE SEQUENCE [LARGE SCALE GENOMIC DNA]</scope>
    <source>
        <strain evidence="9 10">2761</strain>
    </source>
</reference>
<evidence type="ECO:0000259" key="8">
    <source>
        <dbReference type="Pfam" id="PF01029"/>
    </source>
</evidence>
<organism evidence="9 10">
    <name type="scientific">Rhodocyclus tenuis</name>
    <name type="common">Rhodospirillum tenue</name>
    <dbReference type="NCBI Taxonomy" id="1066"/>
    <lineage>
        <taxon>Bacteria</taxon>
        <taxon>Pseudomonadati</taxon>
        <taxon>Pseudomonadota</taxon>
        <taxon>Betaproteobacteria</taxon>
        <taxon>Rhodocyclales</taxon>
        <taxon>Rhodocyclaceae</taxon>
        <taxon>Rhodocyclus</taxon>
    </lineage>
</organism>
<dbReference type="OrthoDB" id="9789556at2"/>
<evidence type="ECO:0000256" key="6">
    <source>
        <dbReference type="HAMAP-Rule" id="MF_00073"/>
    </source>
</evidence>
<dbReference type="GO" id="GO:0003723">
    <property type="term" value="F:RNA binding"/>
    <property type="evidence" value="ECO:0007669"/>
    <property type="project" value="UniProtKB-UniRule"/>
</dbReference>
<evidence type="ECO:0000256" key="2">
    <source>
        <dbReference type="ARBA" id="ARBA00022814"/>
    </source>
</evidence>
<dbReference type="HAMAP" id="MF_00073">
    <property type="entry name" value="NusB"/>
    <property type="match status" value="1"/>
</dbReference>
<gene>
    <name evidence="6" type="primary">nusB</name>
    <name evidence="9" type="ORF">GGD90_000413</name>
</gene>
<keyword evidence="2 6" id="KW-0889">Transcription antitermination</keyword>